<comment type="caution">
    <text evidence="1">The sequence shown here is derived from an EMBL/GenBank/DDBJ whole genome shotgun (WGS) entry which is preliminary data.</text>
</comment>
<protein>
    <submittedName>
        <fullName evidence="1">Uncharacterized protein</fullName>
    </submittedName>
</protein>
<sequence>MSDGGLSNEIDSRLKKRRRKNDEFTQAIGTIAVAQVCESVGFQGFQQSALDTLSDVVCKYVREIGKASSLYANLGGRTECNVFDIVQGLEDLNLSQGFVGASDRDCCFLGSGFIKDISQYVNLSEEIEETQILPDKIDQEQKVLDPPSSKLKQFQSRSESVFPVILEQGDVFGRGRSDNPFLVVPLQPGEKETSVISLPAKLQEEDVLQYYSNHVSELDTCGPENQEVKNDGNVTVEGSRKVVMNNRPVVDVKFHIGKKSLDIAKVASWFLNDEEEKRTKKVSREPIMDIEDHKGNDSVVN</sequence>
<organism evidence="1 2">
    <name type="scientific">Smallanthus sonchifolius</name>
    <dbReference type="NCBI Taxonomy" id="185202"/>
    <lineage>
        <taxon>Eukaryota</taxon>
        <taxon>Viridiplantae</taxon>
        <taxon>Streptophyta</taxon>
        <taxon>Embryophyta</taxon>
        <taxon>Tracheophyta</taxon>
        <taxon>Spermatophyta</taxon>
        <taxon>Magnoliopsida</taxon>
        <taxon>eudicotyledons</taxon>
        <taxon>Gunneridae</taxon>
        <taxon>Pentapetalae</taxon>
        <taxon>asterids</taxon>
        <taxon>campanulids</taxon>
        <taxon>Asterales</taxon>
        <taxon>Asteraceae</taxon>
        <taxon>Asteroideae</taxon>
        <taxon>Heliantheae alliance</taxon>
        <taxon>Millerieae</taxon>
        <taxon>Smallanthus</taxon>
    </lineage>
</organism>
<evidence type="ECO:0000313" key="1">
    <source>
        <dbReference type="EMBL" id="KAI3726166.1"/>
    </source>
</evidence>
<reference evidence="1 2" key="2">
    <citation type="journal article" date="2022" name="Mol. Ecol. Resour.">
        <title>The genomes of chicory, endive, great burdock and yacon provide insights into Asteraceae paleo-polyploidization history and plant inulin production.</title>
        <authorList>
            <person name="Fan W."/>
            <person name="Wang S."/>
            <person name="Wang H."/>
            <person name="Wang A."/>
            <person name="Jiang F."/>
            <person name="Liu H."/>
            <person name="Zhao H."/>
            <person name="Xu D."/>
            <person name="Zhang Y."/>
        </authorList>
    </citation>
    <scope>NUCLEOTIDE SEQUENCE [LARGE SCALE GENOMIC DNA]</scope>
    <source>
        <strain evidence="2">cv. Yunnan</strain>
        <tissue evidence="1">Leaves</tissue>
    </source>
</reference>
<proteinExistence type="predicted"/>
<reference evidence="2" key="1">
    <citation type="journal article" date="2022" name="Mol. Ecol. Resour.">
        <title>The genomes of chicory, endive, great burdock and yacon provide insights into Asteraceae palaeo-polyploidization history and plant inulin production.</title>
        <authorList>
            <person name="Fan W."/>
            <person name="Wang S."/>
            <person name="Wang H."/>
            <person name="Wang A."/>
            <person name="Jiang F."/>
            <person name="Liu H."/>
            <person name="Zhao H."/>
            <person name="Xu D."/>
            <person name="Zhang Y."/>
        </authorList>
    </citation>
    <scope>NUCLEOTIDE SEQUENCE [LARGE SCALE GENOMIC DNA]</scope>
    <source>
        <strain evidence="2">cv. Yunnan</strain>
    </source>
</reference>
<accession>A0ACB9BVT0</accession>
<gene>
    <name evidence="1" type="ORF">L1987_65963</name>
</gene>
<evidence type="ECO:0000313" key="2">
    <source>
        <dbReference type="Proteomes" id="UP001056120"/>
    </source>
</evidence>
<dbReference type="Proteomes" id="UP001056120">
    <property type="component" value="Linkage Group LG22"/>
</dbReference>
<keyword evidence="2" id="KW-1185">Reference proteome</keyword>
<name>A0ACB9BVT0_9ASTR</name>
<dbReference type="EMBL" id="CM042039">
    <property type="protein sequence ID" value="KAI3726166.1"/>
    <property type="molecule type" value="Genomic_DNA"/>
</dbReference>